<dbReference type="InterPro" id="IPR006768">
    <property type="entry name" value="Cwf19-like_C_dom-1"/>
</dbReference>
<evidence type="ECO:0000259" key="3">
    <source>
        <dbReference type="Pfam" id="PF04677"/>
    </source>
</evidence>
<dbReference type="OrthoDB" id="2113965at2759"/>
<protein>
    <submittedName>
        <fullName evidence="7">CWF19-like protein 2</fullName>
    </submittedName>
</protein>
<dbReference type="EMBL" id="UYYG01000018">
    <property type="protein sequence ID" value="VDN51335.1"/>
    <property type="molecule type" value="Genomic_DNA"/>
</dbReference>
<name>A0A0N4UGG0_DRAME</name>
<accession>A0A0N4UGG0</accession>
<dbReference type="PANTHER" id="PTHR12072:SF5">
    <property type="entry name" value="CWF19-LIKE PROTEIN 2"/>
    <property type="match status" value="1"/>
</dbReference>
<gene>
    <name evidence="4" type="ORF">DME_LOCUS1308</name>
</gene>
<keyword evidence="6" id="KW-1185">Reference proteome</keyword>
<dbReference type="PANTHER" id="PTHR12072">
    <property type="entry name" value="CWF19, CELL CYCLE CONTROL PROTEIN"/>
    <property type="match status" value="1"/>
</dbReference>
<evidence type="ECO:0000313" key="4">
    <source>
        <dbReference type="EMBL" id="VDN51335.1"/>
    </source>
</evidence>
<dbReference type="Pfam" id="PF04676">
    <property type="entry name" value="CwfJ_C_2"/>
    <property type="match status" value="1"/>
</dbReference>
<comment type="similarity">
    <text evidence="1">Belongs to the CWF19 family.</text>
</comment>
<dbReference type="STRING" id="318479.A0A0N4UGG0"/>
<dbReference type="InterPro" id="IPR040194">
    <property type="entry name" value="Cwf19-like"/>
</dbReference>
<dbReference type="GO" id="GO:0000398">
    <property type="term" value="P:mRNA splicing, via spliceosome"/>
    <property type="evidence" value="ECO:0007669"/>
    <property type="project" value="TreeGrafter"/>
</dbReference>
<evidence type="ECO:0000259" key="2">
    <source>
        <dbReference type="Pfam" id="PF04676"/>
    </source>
</evidence>
<feature type="domain" description="Cwf19-like C-terminal" evidence="3">
    <location>
        <begin position="1"/>
        <end position="75"/>
    </location>
</feature>
<evidence type="ECO:0000313" key="5">
    <source>
        <dbReference type="Proteomes" id="UP000038040"/>
    </source>
</evidence>
<dbReference type="Pfam" id="PF04677">
    <property type="entry name" value="CwfJ_C_1"/>
    <property type="match status" value="1"/>
</dbReference>
<dbReference type="GO" id="GO:0071014">
    <property type="term" value="C:post-mRNA release spliceosomal complex"/>
    <property type="evidence" value="ECO:0007669"/>
    <property type="project" value="TreeGrafter"/>
</dbReference>
<sequence>MIVPICHYSSTTHLDEDVYDEMRIWRKGLVAMWKAQNMDCVFIEMANNVKNRGHMFIECIPLPVDIGEMIPIYFKKAIDEAETEWSNNKKLIDLNKKVPKGFPYFAVDFGLHAGYAHVIENVDRFPKNFAYEIIGGILDLDFGLSRKKENLKGEQLNRNCEHMKELWLPYDWTEKVKKSLANQ</sequence>
<proteinExistence type="inferred from homology"/>
<evidence type="ECO:0000313" key="7">
    <source>
        <dbReference type="WBParaSite" id="DME_0000657901-mRNA-1"/>
    </source>
</evidence>
<evidence type="ECO:0000256" key="1">
    <source>
        <dbReference type="ARBA" id="ARBA00006795"/>
    </source>
</evidence>
<dbReference type="InterPro" id="IPR006767">
    <property type="entry name" value="Cwf19-like_C_dom-2"/>
</dbReference>
<dbReference type="WBParaSite" id="DME_0000657901-mRNA-1">
    <property type="protein sequence ID" value="DME_0000657901-mRNA-1"/>
    <property type="gene ID" value="DME_0000657901"/>
</dbReference>
<evidence type="ECO:0000313" key="6">
    <source>
        <dbReference type="Proteomes" id="UP000274756"/>
    </source>
</evidence>
<reference evidence="7" key="1">
    <citation type="submission" date="2017-02" db="UniProtKB">
        <authorList>
            <consortium name="WormBaseParasite"/>
        </authorList>
    </citation>
    <scope>IDENTIFICATION</scope>
</reference>
<dbReference type="Proteomes" id="UP000274756">
    <property type="component" value="Unassembled WGS sequence"/>
</dbReference>
<dbReference type="AlphaFoldDB" id="A0A0N4UGG0"/>
<feature type="domain" description="Cwf19-like protein C-terminal" evidence="2">
    <location>
        <begin position="84"/>
        <end position="173"/>
    </location>
</feature>
<organism evidence="5 7">
    <name type="scientific">Dracunculus medinensis</name>
    <name type="common">Guinea worm</name>
    <dbReference type="NCBI Taxonomy" id="318479"/>
    <lineage>
        <taxon>Eukaryota</taxon>
        <taxon>Metazoa</taxon>
        <taxon>Ecdysozoa</taxon>
        <taxon>Nematoda</taxon>
        <taxon>Chromadorea</taxon>
        <taxon>Rhabditida</taxon>
        <taxon>Spirurina</taxon>
        <taxon>Dracunculoidea</taxon>
        <taxon>Dracunculidae</taxon>
        <taxon>Dracunculus</taxon>
    </lineage>
</organism>
<dbReference type="Proteomes" id="UP000038040">
    <property type="component" value="Unplaced"/>
</dbReference>
<reference evidence="4 6" key="2">
    <citation type="submission" date="2018-11" db="EMBL/GenBank/DDBJ databases">
        <authorList>
            <consortium name="Pathogen Informatics"/>
        </authorList>
    </citation>
    <scope>NUCLEOTIDE SEQUENCE [LARGE SCALE GENOMIC DNA]</scope>
</reference>